<evidence type="ECO:0008006" key="4">
    <source>
        <dbReference type="Google" id="ProtNLM"/>
    </source>
</evidence>
<evidence type="ECO:0000256" key="1">
    <source>
        <dbReference type="SAM" id="MobiDB-lite"/>
    </source>
</evidence>
<gene>
    <name evidence="2" type="ORF">K3177_06545</name>
</gene>
<sequence length="285" mass="30871">MSKIDRPTKPFALPPPAAAGGPPTQAAKKAKPKRKIARQATSAVARIGLPPQPGDPLLAFTPVPHKAARRNSITAERQRAFIAHLAATGIVTQAAMHIGASMEALYKLRNRPGTGEFSAAWDAAVERGVQRLEDCALARAIDGVPEWKTDRDGGLITYGVKHNEALVMFFLRNRRPERYSEHIRPGHPVYERIRREVEAGLPAAAAQDREAACEGENDTRECALSRHFADRLAQGGPDGTGAVAEDREAPAQLFLDKAGTKADLVRSRGRGANSRSRDSRQGETK</sequence>
<evidence type="ECO:0000313" key="2">
    <source>
        <dbReference type="EMBL" id="MBX7488166.1"/>
    </source>
</evidence>
<proteinExistence type="predicted"/>
<dbReference type="RefSeq" id="WP_221597626.1">
    <property type="nucleotide sequence ID" value="NZ_JAIGNQ010000002.1"/>
</dbReference>
<protein>
    <recommendedName>
        <fullName evidence="4">Terminase small subunit</fullName>
    </recommendedName>
</protein>
<feature type="compositionally biased region" description="Basic residues" evidence="1">
    <location>
        <begin position="28"/>
        <end position="37"/>
    </location>
</feature>
<comment type="caution">
    <text evidence="2">The sequence shown here is derived from an EMBL/GenBank/DDBJ whole genome shotgun (WGS) entry which is preliminary data.</text>
</comment>
<reference evidence="2 3" key="1">
    <citation type="submission" date="2021-08" db="EMBL/GenBank/DDBJ databases">
        <title>Comparative Genomics Analysis of the Genus Qipengyuania Reveals Extensive Genetic Diversity and Metabolic Versatility, Including the Description of Fifteen Novel Species.</title>
        <authorList>
            <person name="Liu Y."/>
        </authorList>
    </citation>
    <scope>NUCLEOTIDE SEQUENCE [LARGE SCALE GENOMIC DNA]</scope>
    <source>
        <strain evidence="2 3">GH25</strain>
    </source>
</reference>
<feature type="compositionally biased region" description="Basic and acidic residues" evidence="1">
    <location>
        <begin position="275"/>
        <end position="285"/>
    </location>
</feature>
<name>A0ABS7JGJ1_9SPHN</name>
<dbReference type="Proteomes" id="UP000776651">
    <property type="component" value="Unassembled WGS sequence"/>
</dbReference>
<evidence type="ECO:0000313" key="3">
    <source>
        <dbReference type="Proteomes" id="UP000776651"/>
    </source>
</evidence>
<keyword evidence="3" id="KW-1185">Reference proteome</keyword>
<feature type="region of interest" description="Disordered" evidence="1">
    <location>
        <begin position="1"/>
        <end position="40"/>
    </location>
</feature>
<feature type="compositionally biased region" description="Low complexity" evidence="1">
    <location>
        <begin position="18"/>
        <end position="27"/>
    </location>
</feature>
<feature type="region of interest" description="Disordered" evidence="1">
    <location>
        <begin position="234"/>
        <end position="285"/>
    </location>
</feature>
<accession>A0ABS7JGJ1</accession>
<organism evidence="2 3">
    <name type="scientific">Qipengyuania pacifica</name>
    <dbReference type="NCBI Taxonomy" id="2860199"/>
    <lineage>
        <taxon>Bacteria</taxon>
        <taxon>Pseudomonadati</taxon>
        <taxon>Pseudomonadota</taxon>
        <taxon>Alphaproteobacteria</taxon>
        <taxon>Sphingomonadales</taxon>
        <taxon>Erythrobacteraceae</taxon>
        <taxon>Qipengyuania</taxon>
    </lineage>
</organism>
<dbReference type="EMBL" id="JAIGNQ010000002">
    <property type="protein sequence ID" value="MBX7488166.1"/>
    <property type="molecule type" value="Genomic_DNA"/>
</dbReference>